<gene>
    <name evidence="1" type="ORF">OJF2_01790</name>
</gene>
<protein>
    <submittedName>
        <fullName evidence="1">Uncharacterized protein</fullName>
    </submittedName>
</protein>
<dbReference type="OrthoDB" id="1102561at2"/>
<reference evidence="1 2" key="1">
    <citation type="submission" date="2019-08" db="EMBL/GenBank/DDBJ databases">
        <title>Deep-cultivation of Planctomycetes and their phenomic and genomic characterization uncovers novel biology.</title>
        <authorList>
            <person name="Wiegand S."/>
            <person name="Jogler M."/>
            <person name="Boedeker C."/>
            <person name="Pinto D."/>
            <person name="Vollmers J."/>
            <person name="Rivas-Marin E."/>
            <person name="Kohn T."/>
            <person name="Peeters S.H."/>
            <person name="Heuer A."/>
            <person name="Rast P."/>
            <person name="Oberbeckmann S."/>
            <person name="Bunk B."/>
            <person name="Jeske O."/>
            <person name="Meyerdierks A."/>
            <person name="Storesund J.E."/>
            <person name="Kallscheuer N."/>
            <person name="Luecker S."/>
            <person name="Lage O.M."/>
            <person name="Pohl T."/>
            <person name="Merkel B.J."/>
            <person name="Hornburger P."/>
            <person name="Mueller R.-W."/>
            <person name="Bruemmer F."/>
            <person name="Labrenz M."/>
            <person name="Spormann A.M."/>
            <person name="Op den Camp H."/>
            <person name="Overmann J."/>
            <person name="Amann R."/>
            <person name="Jetten M.S.M."/>
            <person name="Mascher T."/>
            <person name="Medema M.H."/>
            <person name="Devos D.P."/>
            <person name="Kaster A.-K."/>
            <person name="Ovreas L."/>
            <person name="Rohde M."/>
            <person name="Galperin M.Y."/>
            <person name="Jogler C."/>
        </authorList>
    </citation>
    <scope>NUCLEOTIDE SEQUENCE [LARGE SCALE GENOMIC DNA]</scope>
    <source>
        <strain evidence="1 2">OJF2</strain>
    </source>
</reference>
<dbReference type="EMBL" id="CP042997">
    <property type="protein sequence ID" value="QEH31714.1"/>
    <property type="molecule type" value="Genomic_DNA"/>
</dbReference>
<organism evidence="1 2">
    <name type="scientific">Aquisphaera giovannonii</name>
    <dbReference type="NCBI Taxonomy" id="406548"/>
    <lineage>
        <taxon>Bacteria</taxon>
        <taxon>Pseudomonadati</taxon>
        <taxon>Planctomycetota</taxon>
        <taxon>Planctomycetia</taxon>
        <taxon>Isosphaerales</taxon>
        <taxon>Isosphaeraceae</taxon>
        <taxon>Aquisphaera</taxon>
    </lineage>
</organism>
<keyword evidence="2" id="KW-1185">Reference proteome</keyword>
<proteinExistence type="predicted"/>
<accession>A0A5B9VUF2</accession>
<dbReference type="KEGG" id="agv:OJF2_01790"/>
<name>A0A5B9VUF2_9BACT</name>
<sequence length="444" mass="49152">MSDNNEITVWHPTTDLVGALAEISSPEEIVGYAQPTLSPRDQKSIVAGFNSGSYEMVATFVWAKAAATLKKQLATLGMEFVGEMLCRNDLFDNSDPSTSISDYEALSLAEDLGMVTPTQAMRLNQSLVLVTHFANIEYTGDSSEEMVKEEAIVLLKNCITSILGKPKFETAIRFVEFRKSLAERSFNSSDAQVQSLIDSPYFFIRTTVSILLSLVKTEKGAPLEHAVGNTILIIPSVWQKLKTSEKWQIGQAYAEVNAAGNRPATIGLKKALTAVHGFDYVPESLRSNTFNEAASRVLMAHFGINNFYNEVAPMSNLASLGTTIPKPAFARCMEATLAVWLGNAYGESWGAIEHATALLGKLRTEQWEYYINECFPRDRVVLSKLSSDRKPTIRWTELVKAFELTKINCTDKRVQFLINNSKQMPASYVIINRVASDLRAAVMS</sequence>
<dbReference type="AlphaFoldDB" id="A0A5B9VUF2"/>
<dbReference type="Proteomes" id="UP000324233">
    <property type="component" value="Chromosome"/>
</dbReference>
<evidence type="ECO:0000313" key="1">
    <source>
        <dbReference type="EMBL" id="QEH31714.1"/>
    </source>
</evidence>
<dbReference type="RefSeq" id="WP_148590396.1">
    <property type="nucleotide sequence ID" value="NZ_CP042997.1"/>
</dbReference>
<evidence type="ECO:0000313" key="2">
    <source>
        <dbReference type="Proteomes" id="UP000324233"/>
    </source>
</evidence>